<gene>
    <name evidence="1" type="ORF">C8J25_11512</name>
</gene>
<dbReference type="GeneID" id="91008109"/>
<dbReference type="RefSeq" id="WP_167397773.1">
    <property type="nucleotide sequence ID" value="NZ_QAYE01000015.1"/>
</dbReference>
<organism evidence="1 2">
    <name type="scientific">Sphingomonas faeni</name>
    <dbReference type="NCBI Taxonomy" id="185950"/>
    <lineage>
        <taxon>Bacteria</taxon>
        <taxon>Pseudomonadati</taxon>
        <taxon>Pseudomonadota</taxon>
        <taxon>Alphaproteobacteria</taxon>
        <taxon>Sphingomonadales</taxon>
        <taxon>Sphingomonadaceae</taxon>
        <taxon>Sphingomonas</taxon>
    </lineage>
</organism>
<protein>
    <submittedName>
        <fullName evidence="1">Uncharacterized protein</fullName>
    </submittedName>
</protein>
<evidence type="ECO:0000313" key="1">
    <source>
        <dbReference type="EMBL" id="PTW43697.1"/>
    </source>
</evidence>
<comment type="caution">
    <text evidence="1">The sequence shown here is derived from an EMBL/GenBank/DDBJ whole genome shotgun (WGS) entry which is preliminary data.</text>
</comment>
<dbReference type="AlphaFoldDB" id="A0A2T5TWQ5"/>
<evidence type="ECO:0000313" key="2">
    <source>
        <dbReference type="Proteomes" id="UP000244013"/>
    </source>
</evidence>
<sequence length="45" mass="4900">MANQNGNFEQAAQIVEAFSEGETDEHVLDLLARLAAALRDQAIDN</sequence>
<reference evidence="1 2" key="1">
    <citation type="submission" date="2018-04" db="EMBL/GenBank/DDBJ databases">
        <title>Genomic Encyclopedia of Type Strains, Phase III (KMG-III): the genomes of soil and plant-associated and newly described type strains.</title>
        <authorList>
            <person name="Whitman W."/>
        </authorList>
    </citation>
    <scope>NUCLEOTIDE SEQUENCE [LARGE SCALE GENOMIC DNA]</scope>
    <source>
        <strain evidence="1 2">MA-olki</strain>
    </source>
</reference>
<dbReference type="EMBL" id="QAYE01000015">
    <property type="protein sequence ID" value="PTW43697.1"/>
    <property type="molecule type" value="Genomic_DNA"/>
</dbReference>
<dbReference type="Proteomes" id="UP000244013">
    <property type="component" value="Unassembled WGS sequence"/>
</dbReference>
<accession>A0A2T5TWQ5</accession>
<proteinExistence type="predicted"/>
<name>A0A2T5TWQ5_9SPHN</name>